<dbReference type="AlphaFoldDB" id="A0A0E9WJX6"/>
<sequence>MRYVLCSSSPLCTKNQDVPLHLHLVLQTSGPQTYWAHNQIMRCAFCDTPVTKQQISN</sequence>
<organism evidence="1">
    <name type="scientific">Anguilla anguilla</name>
    <name type="common">European freshwater eel</name>
    <name type="synonym">Muraena anguilla</name>
    <dbReference type="NCBI Taxonomy" id="7936"/>
    <lineage>
        <taxon>Eukaryota</taxon>
        <taxon>Metazoa</taxon>
        <taxon>Chordata</taxon>
        <taxon>Craniata</taxon>
        <taxon>Vertebrata</taxon>
        <taxon>Euteleostomi</taxon>
        <taxon>Actinopterygii</taxon>
        <taxon>Neopterygii</taxon>
        <taxon>Teleostei</taxon>
        <taxon>Anguilliformes</taxon>
        <taxon>Anguillidae</taxon>
        <taxon>Anguilla</taxon>
    </lineage>
</organism>
<proteinExistence type="predicted"/>
<protein>
    <submittedName>
        <fullName evidence="1">Uncharacterized protein</fullName>
    </submittedName>
</protein>
<evidence type="ECO:0000313" key="1">
    <source>
        <dbReference type="EMBL" id="JAH90714.1"/>
    </source>
</evidence>
<name>A0A0E9WJX6_ANGAN</name>
<accession>A0A0E9WJX6</accession>
<dbReference type="EMBL" id="GBXM01017863">
    <property type="protein sequence ID" value="JAH90714.1"/>
    <property type="molecule type" value="Transcribed_RNA"/>
</dbReference>
<reference evidence="1" key="2">
    <citation type="journal article" date="2015" name="Fish Shellfish Immunol.">
        <title>Early steps in the European eel (Anguilla anguilla)-Vibrio vulnificus interaction in the gills: Role of the RtxA13 toxin.</title>
        <authorList>
            <person name="Callol A."/>
            <person name="Pajuelo D."/>
            <person name="Ebbesson L."/>
            <person name="Teles M."/>
            <person name="MacKenzie S."/>
            <person name="Amaro C."/>
        </authorList>
    </citation>
    <scope>NUCLEOTIDE SEQUENCE</scope>
</reference>
<reference evidence="1" key="1">
    <citation type="submission" date="2014-11" db="EMBL/GenBank/DDBJ databases">
        <authorList>
            <person name="Amaro Gonzalez C."/>
        </authorList>
    </citation>
    <scope>NUCLEOTIDE SEQUENCE</scope>
</reference>